<name>A0ABD1DZW6_HYPHA</name>
<comment type="caution">
    <text evidence="8">The sequence shown here is derived from an EMBL/GenBank/DDBJ whole genome shotgun (WGS) entry which is preliminary data.</text>
</comment>
<keyword evidence="4" id="KW-0804">Transcription</keyword>
<evidence type="ECO:0000256" key="2">
    <source>
        <dbReference type="ARBA" id="ARBA00016807"/>
    </source>
</evidence>
<dbReference type="EMBL" id="JBDJPC010000017">
    <property type="protein sequence ID" value="KAL1487844.1"/>
    <property type="molecule type" value="Genomic_DNA"/>
</dbReference>
<dbReference type="AlphaFoldDB" id="A0ABD1DZW6"/>
<feature type="compositionally biased region" description="Polar residues" evidence="6">
    <location>
        <begin position="160"/>
        <end position="177"/>
    </location>
</feature>
<protein>
    <recommendedName>
        <fullName evidence="2">Regulatory protein zeste</fullName>
    </recommendedName>
</protein>
<dbReference type="InterPro" id="IPR028002">
    <property type="entry name" value="Myb_DNA-bind_5"/>
</dbReference>
<keyword evidence="3" id="KW-0805">Transcription regulation</keyword>
<evidence type="ECO:0000256" key="6">
    <source>
        <dbReference type="SAM" id="MobiDB-lite"/>
    </source>
</evidence>
<evidence type="ECO:0000256" key="1">
    <source>
        <dbReference type="ARBA" id="ARBA00011764"/>
    </source>
</evidence>
<reference evidence="8 9" key="1">
    <citation type="submission" date="2024-05" db="EMBL/GenBank/DDBJ databases">
        <title>Genetic variation in Jamaican populations of the coffee berry borer (Hypothenemus hampei).</title>
        <authorList>
            <person name="Errbii M."/>
            <person name="Myrie A."/>
        </authorList>
    </citation>
    <scope>NUCLEOTIDE SEQUENCE [LARGE SCALE GENOMIC DNA]</scope>
    <source>
        <strain evidence="8">JA-Hopewell-2020-01-JO</strain>
        <tissue evidence="8">Whole body</tissue>
    </source>
</reference>
<feature type="region of interest" description="Disordered" evidence="6">
    <location>
        <begin position="160"/>
        <end position="179"/>
    </location>
</feature>
<organism evidence="8 9">
    <name type="scientific">Hypothenemus hampei</name>
    <name type="common">Coffee berry borer</name>
    <dbReference type="NCBI Taxonomy" id="57062"/>
    <lineage>
        <taxon>Eukaryota</taxon>
        <taxon>Metazoa</taxon>
        <taxon>Ecdysozoa</taxon>
        <taxon>Arthropoda</taxon>
        <taxon>Hexapoda</taxon>
        <taxon>Insecta</taxon>
        <taxon>Pterygota</taxon>
        <taxon>Neoptera</taxon>
        <taxon>Endopterygota</taxon>
        <taxon>Coleoptera</taxon>
        <taxon>Polyphaga</taxon>
        <taxon>Cucujiformia</taxon>
        <taxon>Curculionidae</taxon>
        <taxon>Scolytinae</taxon>
        <taxon>Hypothenemus</taxon>
    </lineage>
</organism>
<evidence type="ECO:0000256" key="5">
    <source>
        <dbReference type="ARBA" id="ARBA00025466"/>
    </source>
</evidence>
<evidence type="ECO:0000259" key="7">
    <source>
        <dbReference type="Pfam" id="PF13873"/>
    </source>
</evidence>
<dbReference type="Pfam" id="PF13873">
    <property type="entry name" value="Myb_DNA-bind_5"/>
    <property type="match status" value="1"/>
</dbReference>
<evidence type="ECO:0000256" key="4">
    <source>
        <dbReference type="ARBA" id="ARBA00023163"/>
    </source>
</evidence>
<proteinExistence type="predicted"/>
<keyword evidence="9" id="KW-1185">Reference proteome</keyword>
<gene>
    <name evidence="8" type="ORF">ABEB36_015494</name>
</gene>
<dbReference type="Proteomes" id="UP001566132">
    <property type="component" value="Unassembled WGS sequence"/>
</dbReference>
<comment type="function">
    <text evidence="5">Involved in transvection phenomena (= synapsis-dependent gene expression), where the synaptic pairing of chromosomes carrying genes with which zeste interacts influences the expression of these genes. Zeste binds to DNA and stimulates transcription from a nearby promoter.</text>
</comment>
<dbReference type="PANTHER" id="PTHR23098:SF16">
    <property type="entry name" value="REGULATORY PROTEIN ZESTE"/>
    <property type="match status" value="1"/>
</dbReference>
<evidence type="ECO:0000313" key="9">
    <source>
        <dbReference type="Proteomes" id="UP001566132"/>
    </source>
</evidence>
<feature type="domain" description="Myb/SANT-like DNA-binding" evidence="7">
    <location>
        <begin position="12"/>
        <end position="88"/>
    </location>
</feature>
<comment type="subunit">
    <text evidence="1">Self-associates forming complexes of several hundred monomers.</text>
</comment>
<sequence>MKSCGSSNNKKRGNNFTREEELVFLDEVFKYKNVIENTKTNNVSTSDKNEAWNKILIGFNSNNLHPRTLDQIKSKYDNLKTKARKWVADKKIDLKGTGGGPGANVVSDPVIEAVLNIVNHKTVVGLEPLYDDDYDDEEPMLQTPVVTKIVEKRKSINEQLLQNGANEPGSSKQSSKYYLSDDDDVNYSQEQDLNCSGETLSNKVKLAVGQEITYENICNKENQTPQKTSRWNSYTTKMLKEPINKRLRPKVVNPIFSSKEEYYKKKKELIQVSIEDIQRKAKEETQKFEEERILASNREKREQEEYNKKMLLLDLQIQKAKNSIN</sequence>
<accession>A0ABD1DZW6</accession>
<evidence type="ECO:0000256" key="3">
    <source>
        <dbReference type="ARBA" id="ARBA00023015"/>
    </source>
</evidence>
<evidence type="ECO:0000313" key="8">
    <source>
        <dbReference type="EMBL" id="KAL1487844.1"/>
    </source>
</evidence>
<dbReference type="PANTHER" id="PTHR23098">
    <property type="entry name" value="AGAP001331-PA-RELATED"/>
    <property type="match status" value="1"/>
</dbReference>